<dbReference type="AlphaFoldDB" id="A0A6L6XNS8"/>
<comment type="caution">
    <text evidence="2">The sequence shown here is derived from an EMBL/GenBank/DDBJ whole genome shotgun (WGS) entry which is preliminary data.</text>
</comment>
<organism evidence="2 3">
    <name type="scientific">Nocardioides agri</name>
    <dbReference type="NCBI Taxonomy" id="2682843"/>
    <lineage>
        <taxon>Bacteria</taxon>
        <taxon>Bacillati</taxon>
        <taxon>Actinomycetota</taxon>
        <taxon>Actinomycetes</taxon>
        <taxon>Propionibacteriales</taxon>
        <taxon>Nocardioidaceae</taxon>
        <taxon>Nocardioides</taxon>
    </lineage>
</organism>
<proteinExistence type="predicted"/>
<dbReference type="Proteomes" id="UP000473525">
    <property type="component" value="Unassembled WGS sequence"/>
</dbReference>
<dbReference type="SUPFAM" id="SSF69255">
    <property type="entry name" value="gp5 N-terminal domain-like"/>
    <property type="match status" value="1"/>
</dbReference>
<dbReference type="InterPro" id="IPR037026">
    <property type="entry name" value="Vgr_OB-fold_dom_sf"/>
</dbReference>
<name>A0A6L6XNS8_9ACTN</name>
<dbReference type="EMBL" id="WSEK01000004">
    <property type="protein sequence ID" value="MVQ48991.1"/>
    <property type="molecule type" value="Genomic_DNA"/>
</dbReference>
<gene>
    <name evidence="2" type="ORF">GON03_07335</name>
</gene>
<feature type="domain" description="Gp5/Type VI secretion system Vgr protein OB-fold" evidence="1">
    <location>
        <begin position="11"/>
        <end position="86"/>
    </location>
</feature>
<dbReference type="Pfam" id="PF04717">
    <property type="entry name" value="Phage_base_V"/>
    <property type="match status" value="1"/>
</dbReference>
<dbReference type="RefSeq" id="WP_157341441.1">
    <property type="nucleotide sequence ID" value="NZ_WSEK01000004.1"/>
</dbReference>
<evidence type="ECO:0000313" key="3">
    <source>
        <dbReference type="Proteomes" id="UP000473525"/>
    </source>
</evidence>
<reference evidence="2 3" key="1">
    <citation type="submission" date="2019-12" db="EMBL/GenBank/DDBJ databases">
        <authorList>
            <person name="Huq M.A."/>
        </authorList>
    </citation>
    <scope>NUCLEOTIDE SEQUENCE [LARGE SCALE GENOMIC DNA]</scope>
    <source>
        <strain evidence="2 3">MAH-18</strain>
    </source>
</reference>
<dbReference type="InterPro" id="IPR006531">
    <property type="entry name" value="Gp5/Vgr_OB"/>
</dbReference>
<evidence type="ECO:0000259" key="1">
    <source>
        <dbReference type="Pfam" id="PF04717"/>
    </source>
</evidence>
<protein>
    <submittedName>
        <fullName evidence="2">Baseplate assembly protein</fullName>
    </submittedName>
</protein>
<dbReference type="Gene3D" id="2.40.50.230">
    <property type="entry name" value="Gp5 N-terminal domain"/>
    <property type="match status" value="1"/>
</dbReference>
<sequence length="171" mass="17495">MTAGPAFFGKYRATVLTTTDPMVQGRIMVQLADRYGPFPSTWALPAVPFAGKGMSGVVALPQVGSMVWVEFEAGDPDYPIWSGGFWPDAAGFPVLALAGATPVAPNIHFQTTTGVSVTLSDLPAKQVQVMTPTGAMLVIGASGITISNGQGASIVMSGPSVIINGGALVVT</sequence>
<accession>A0A6L6XNS8</accession>
<evidence type="ECO:0000313" key="2">
    <source>
        <dbReference type="EMBL" id="MVQ48991.1"/>
    </source>
</evidence>
<keyword evidence="3" id="KW-1185">Reference proteome</keyword>